<dbReference type="Gene3D" id="3.40.50.880">
    <property type="match status" value="1"/>
</dbReference>
<dbReference type="NCBIfam" id="TIGR01823">
    <property type="entry name" value="PabB-fungal"/>
    <property type="match status" value="1"/>
</dbReference>
<dbReference type="Pfam" id="PF00425">
    <property type="entry name" value="Chorismate_bind"/>
    <property type="match status" value="2"/>
</dbReference>
<comment type="catalytic activity">
    <reaction evidence="1">
        <text>chorismate + L-glutamine = 4-amino-4-deoxychorismate + L-glutamate</text>
        <dbReference type="Rhea" id="RHEA:11672"/>
        <dbReference type="ChEBI" id="CHEBI:29748"/>
        <dbReference type="ChEBI" id="CHEBI:29985"/>
        <dbReference type="ChEBI" id="CHEBI:58359"/>
        <dbReference type="ChEBI" id="CHEBI:58406"/>
        <dbReference type="EC" id="2.6.1.85"/>
    </reaction>
</comment>
<dbReference type="AlphaFoldDB" id="A0AAV9GU71"/>
<evidence type="ECO:0000256" key="2">
    <source>
        <dbReference type="ARBA" id="ARBA00005009"/>
    </source>
</evidence>
<dbReference type="GO" id="GO:0008153">
    <property type="term" value="P:4-aminobenzoate biosynthetic process"/>
    <property type="evidence" value="ECO:0007669"/>
    <property type="project" value="TreeGrafter"/>
</dbReference>
<protein>
    <recommendedName>
        <fullName evidence="4">aminodeoxychorismate synthase</fullName>
        <ecNumber evidence="4">2.6.1.85</ecNumber>
    </recommendedName>
    <alternativeName>
        <fullName evidence="8">Para-aminobenzoate synthase</fullName>
    </alternativeName>
    <alternativeName>
        <fullName evidence="9">p-aminobenzoic acid synthase</fullName>
    </alternativeName>
</protein>
<dbReference type="InterPro" id="IPR017926">
    <property type="entry name" value="GATASE"/>
</dbReference>
<dbReference type="SUPFAM" id="SSF56322">
    <property type="entry name" value="ADC synthase"/>
    <property type="match status" value="2"/>
</dbReference>
<reference evidence="13" key="2">
    <citation type="submission" date="2023-05" db="EMBL/GenBank/DDBJ databases">
        <authorList>
            <consortium name="Lawrence Berkeley National Laboratory"/>
            <person name="Steindorff A."/>
            <person name="Hensen N."/>
            <person name="Bonometti L."/>
            <person name="Westerberg I."/>
            <person name="Brannstrom I.O."/>
            <person name="Guillou S."/>
            <person name="Cros-Aarteil S."/>
            <person name="Calhoun S."/>
            <person name="Haridas S."/>
            <person name="Kuo A."/>
            <person name="Mondo S."/>
            <person name="Pangilinan J."/>
            <person name="Riley R."/>
            <person name="Labutti K."/>
            <person name="Andreopoulos B."/>
            <person name="Lipzen A."/>
            <person name="Chen C."/>
            <person name="Yanf M."/>
            <person name="Daum C."/>
            <person name="Ng V."/>
            <person name="Clum A."/>
            <person name="Ohm R."/>
            <person name="Martin F."/>
            <person name="Silar P."/>
            <person name="Natvig D."/>
            <person name="Lalanne C."/>
            <person name="Gautier V."/>
            <person name="Ament-Velasquez S.L."/>
            <person name="Kruys A."/>
            <person name="Hutchinson M.I."/>
            <person name="Powell A.J."/>
            <person name="Barry K."/>
            <person name="Miller A.N."/>
            <person name="Grigoriev I.V."/>
            <person name="Debuchy R."/>
            <person name="Gladieux P."/>
            <person name="Thoren M.H."/>
            <person name="Johannesson H."/>
        </authorList>
    </citation>
    <scope>NUCLEOTIDE SEQUENCE</scope>
    <source>
        <strain evidence="13">PSN243</strain>
    </source>
</reference>
<dbReference type="EMBL" id="MU865929">
    <property type="protein sequence ID" value="KAK4451175.1"/>
    <property type="molecule type" value="Genomic_DNA"/>
</dbReference>
<dbReference type="Proteomes" id="UP001321760">
    <property type="component" value="Unassembled WGS sequence"/>
</dbReference>
<dbReference type="EC" id="2.6.1.85" evidence="4"/>
<dbReference type="Gene3D" id="3.60.120.10">
    <property type="entry name" value="Anthranilate synthase"/>
    <property type="match status" value="1"/>
</dbReference>
<evidence type="ECO:0000313" key="13">
    <source>
        <dbReference type="EMBL" id="KAK4451175.1"/>
    </source>
</evidence>
<dbReference type="InterPro" id="IPR015890">
    <property type="entry name" value="Chorismate_C"/>
</dbReference>
<feature type="domain" description="Anthranilate synthase component I N-terminal" evidence="12">
    <location>
        <begin position="293"/>
        <end position="440"/>
    </location>
</feature>
<organism evidence="13 14">
    <name type="scientific">Podospora aff. communis PSN243</name>
    <dbReference type="NCBI Taxonomy" id="3040156"/>
    <lineage>
        <taxon>Eukaryota</taxon>
        <taxon>Fungi</taxon>
        <taxon>Dikarya</taxon>
        <taxon>Ascomycota</taxon>
        <taxon>Pezizomycotina</taxon>
        <taxon>Sordariomycetes</taxon>
        <taxon>Sordariomycetidae</taxon>
        <taxon>Sordariales</taxon>
        <taxon>Podosporaceae</taxon>
        <taxon>Podospora</taxon>
    </lineage>
</organism>
<dbReference type="Pfam" id="PF04715">
    <property type="entry name" value="Anth_synt_I_N"/>
    <property type="match status" value="1"/>
</dbReference>
<evidence type="ECO:0000256" key="8">
    <source>
        <dbReference type="ARBA" id="ARBA00031329"/>
    </source>
</evidence>
<proteinExistence type="inferred from homology"/>
<dbReference type="GO" id="GO:0005737">
    <property type="term" value="C:cytoplasm"/>
    <property type="evidence" value="ECO:0007669"/>
    <property type="project" value="TreeGrafter"/>
</dbReference>
<sequence>MGSLQMDERPHILYIDAFDSFANNITGLLEQRLGAQVTLVHTDNSVIDKNFLQVLRAVDAVVVGPGPGHPANPSDVGFIDKLWALDEADLLPVLGICLGFQSLCLGHGADVQRLPHPRHGIVTRVSHRNNDMFASLAKLEATQYHSLHADIGGVKEDRTVSWEPTSKCPLLQPLAWDEGDAVNGPILMGVQHTTKPFCGVQFHPESICTSAAGGQLITNWWTEARQWLHQHGRIKVDMPLTKWLPAPNHGVPLEFSASTAPRGFKLAQALRSAAGPEDVVLGWESYPAKAHLTTASILNSLGYRGEEVVVLDSQGHGQGRFDIMGLVVPGQTMKVTYSVSDRVLRYGSGATPASSISLESIDEVWPMLQEVLDLHFPRNDSASLPQDIPFWGGFMGYISYEAGLETIDVAPHTSYNIPDINFAFVHRSIVIDRHTSHVYVQSLLPDDQDWILATGNTIAAIEEAPPPPMSSLPTIATASRPSASSYRSKIQQCQAYLHSGDSYELCLTDSSAIALPSPSDPWAWYTHLRLRNPAPHGAYVHLSDVHVLSSSPERFLRWTREGICEFRPIKGTVKKVGPDGKKILRPEAEAILGTAKERAENLMIVDLIRHDLAGAVGARNVWVSQLMEVEEFATVWHLVSVIQGKLSGVNPLSRINGVNGNGVNGVNGGANHTNGANGVKHVNGVNGTNGAKGTNGTNGVNGSNGANGVHSANGTNGANGVHANGANDIEDAGDSAGTGASGIDVLRRSLPPGSMTGAPKKRSCEILNRIEGGPRGVYSGVLGYMDVGGGGDFSVIIRTAVRHSSQVQEDVGEVWRVGAGGAITVQSDEEGEFLEMELKAASVLDALFNGVKGM</sequence>
<evidence type="ECO:0000259" key="11">
    <source>
        <dbReference type="Pfam" id="PF00425"/>
    </source>
</evidence>
<keyword evidence="5" id="KW-0808">Transferase</keyword>
<feature type="domain" description="Chorismate-utilising enzyme C-terminal" evidence="11">
    <location>
        <begin position="484"/>
        <end position="647"/>
    </location>
</feature>
<comment type="caution">
    <text evidence="13">The sequence shown here is derived from an EMBL/GenBank/DDBJ whole genome shotgun (WGS) entry which is preliminary data.</text>
</comment>
<keyword evidence="7" id="KW-0315">Glutamine amidotransferase</keyword>
<evidence type="ECO:0000259" key="12">
    <source>
        <dbReference type="Pfam" id="PF04715"/>
    </source>
</evidence>
<dbReference type="PRINTS" id="PR00096">
    <property type="entry name" value="GATASE"/>
</dbReference>
<name>A0AAV9GU71_9PEZI</name>
<comment type="similarity">
    <text evidence="3">In the C-terminal section; belongs to the anthranilate synthase component I family.</text>
</comment>
<dbReference type="PANTHER" id="PTHR11236">
    <property type="entry name" value="AMINOBENZOATE/ANTHRANILATE SYNTHASE"/>
    <property type="match status" value="1"/>
</dbReference>
<feature type="domain" description="Glutamine amidotransferase" evidence="10">
    <location>
        <begin position="14"/>
        <end position="211"/>
    </location>
</feature>
<dbReference type="CDD" id="cd01743">
    <property type="entry name" value="GATase1_Anthranilate_Synthase"/>
    <property type="match status" value="1"/>
</dbReference>
<dbReference type="PANTHER" id="PTHR11236:SF18">
    <property type="entry name" value="AMINODEOXYCHORISMATE SYNTHASE"/>
    <property type="match status" value="1"/>
</dbReference>
<reference evidence="13" key="1">
    <citation type="journal article" date="2023" name="Mol. Phylogenet. Evol.">
        <title>Genome-scale phylogeny and comparative genomics of the fungal order Sordariales.</title>
        <authorList>
            <person name="Hensen N."/>
            <person name="Bonometti L."/>
            <person name="Westerberg I."/>
            <person name="Brannstrom I.O."/>
            <person name="Guillou S."/>
            <person name="Cros-Aarteil S."/>
            <person name="Calhoun S."/>
            <person name="Haridas S."/>
            <person name="Kuo A."/>
            <person name="Mondo S."/>
            <person name="Pangilinan J."/>
            <person name="Riley R."/>
            <person name="LaButti K."/>
            <person name="Andreopoulos B."/>
            <person name="Lipzen A."/>
            <person name="Chen C."/>
            <person name="Yan M."/>
            <person name="Daum C."/>
            <person name="Ng V."/>
            <person name="Clum A."/>
            <person name="Steindorff A."/>
            <person name="Ohm R.A."/>
            <person name="Martin F."/>
            <person name="Silar P."/>
            <person name="Natvig D.O."/>
            <person name="Lalanne C."/>
            <person name="Gautier V."/>
            <person name="Ament-Velasquez S.L."/>
            <person name="Kruys A."/>
            <person name="Hutchinson M.I."/>
            <person name="Powell A.J."/>
            <person name="Barry K."/>
            <person name="Miller A.N."/>
            <person name="Grigoriev I.V."/>
            <person name="Debuchy R."/>
            <person name="Gladieux P."/>
            <person name="Hiltunen Thoren M."/>
            <person name="Johannesson H."/>
        </authorList>
    </citation>
    <scope>NUCLEOTIDE SEQUENCE</scope>
    <source>
        <strain evidence="13">PSN243</strain>
    </source>
</reference>
<evidence type="ECO:0000256" key="6">
    <source>
        <dbReference type="ARBA" id="ARBA00022909"/>
    </source>
</evidence>
<dbReference type="InterPro" id="IPR006805">
    <property type="entry name" value="Anth_synth_I_N"/>
</dbReference>
<evidence type="ECO:0000256" key="1">
    <source>
        <dbReference type="ARBA" id="ARBA00001000"/>
    </source>
</evidence>
<accession>A0AAV9GU71</accession>
<dbReference type="PRINTS" id="PR00097">
    <property type="entry name" value="ANTSNTHASEII"/>
</dbReference>
<evidence type="ECO:0000313" key="14">
    <source>
        <dbReference type="Proteomes" id="UP001321760"/>
    </source>
</evidence>
<dbReference type="InterPro" id="IPR010117">
    <property type="entry name" value="PabB_fungal"/>
</dbReference>
<dbReference type="SUPFAM" id="SSF52317">
    <property type="entry name" value="Class I glutamine amidotransferase-like"/>
    <property type="match status" value="1"/>
</dbReference>
<dbReference type="GO" id="GO:0046656">
    <property type="term" value="P:folic acid biosynthetic process"/>
    <property type="evidence" value="ECO:0007669"/>
    <property type="project" value="UniProtKB-KW"/>
</dbReference>
<evidence type="ECO:0000256" key="4">
    <source>
        <dbReference type="ARBA" id="ARBA00013139"/>
    </source>
</evidence>
<dbReference type="Pfam" id="PF00117">
    <property type="entry name" value="GATase"/>
    <property type="match status" value="1"/>
</dbReference>
<dbReference type="InterPro" id="IPR006221">
    <property type="entry name" value="TrpG/PapA_dom"/>
</dbReference>
<keyword evidence="14" id="KW-1185">Reference proteome</keyword>
<feature type="domain" description="Chorismate-utilising enzyme C-terminal" evidence="11">
    <location>
        <begin position="740"/>
        <end position="839"/>
    </location>
</feature>
<keyword evidence="6" id="KW-0289">Folate biosynthesis</keyword>
<evidence type="ECO:0000259" key="10">
    <source>
        <dbReference type="Pfam" id="PF00117"/>
    </source>
</evidence>
<evidence type="ECO:0000256" key="9">
    <source>
        <dbReference type="ARBA" id="ARBA00031904"/>
    </source>
</evidence>
<comment type="pathway">
    <text evidence="2">Cofactor biosynthesis; tetrahydrofolate biosynthesis; 4-aminobenzoate from chorismate: step 1/2.</text>
</comment>
<evidence type="ECO:0000256" key="3">
    <source>
        <dbReference type="ARBA" id="ARBA00005970"/>
    </source>
</evidence>
<evidence type="ECO:0000256" key="5">
    <source>
        <dbReference type="ARBA" id="ARBA00022679"/>
    </source>
</evidence>
<dbReference type="GO" id="GO:0046820">
    <property type="term" value="F:4-amino-4-deoxychorismate synthase activity"/>
    <property type="evidence" value="ECO:0007669"/>
    <property type="project" value="UniProtKB-EC"/>
</dbReference>
<dbReference type="InterPro" id="IPR019999">
    <property type="entry name" value="Anth_synth_I-like"/>
</dbReference>
<dbReference type="InterPro" id="IPR005801">
    <property type="entry name" value="ADC_synthase"/>
</dbReference>
<dbReference type="GO" id="GO:0000162">
    <property type="term" value="P:L-tryptophan biosynthetic process"/>
    <property type="evidence" value="ECO:0007669"/>
    <property type="project" value="TreeGrafter"/>
</dbReference>
<gene>
    <name evidence="13" type="ORF">QBC34DRAFT_401471</name>
</gene>
<evidence type="ECO:0000256" key="7">
    <source>
        <dbReference type="ARBA" id="ARBA00022962"/>
    </source>
</evidence>
<dbReference type="PROSITE" id="PS51273">
    <property type="entry name" value="GATASE_TYPE_1"/>
    <property type="match status" value="1"/>
</dbReference>
<dbReference type="InterPro" id="IPR029062">
    <property type="entry name" value="Class_I_gatase-like"/>
</dbReference>